<comment type="caution">
    <text evidence="1">The sequence shown here is derived from an EMBL/GenBank/DDBJ whole genome shotgun (WGS) entry which is preliminary data.</text>
</comment>
<evidence type="ECO:0000313" key="1">
    <source>
        <dbReference type="EMBL" id="MBC8334079.1"/>
    </source>
</evidence>
<evidence type="ECO:0008006" key="3">
    <source>
        <dbReference type="Google" id="ProtNLM"/>
    </source>
</evidence>
<name>A0A8J6THH0_9CHLR</name>
<organism evidence="1 2">
    <name type="scientific">Candidatus Desulfolinea nitratireducens</name>
    <dbReference type="NCBI Taxonomy" id="2841698"/>
    <lineage>
        <taxon>Bacteria</taxon>
        <taxon>Bacillati</taxon>
        <taxon>Chloroflexota</taxon>
        <taxon>Anaerolineae</taxon>
        <taxon>Anaerolineales</taxon>
        <taxon>Anaerolineales incertae sedis</taxon>
        <taxon>Candidatus Desulfolinea</taxon>
    </lineage>
</organism>
<dbReference type="EMBL" id="JACNJN010000044">
    <property type="protein sequence ID" value="MBC8334079.1"/>
    <property type="molecule type" value="Genomic_DNA"/>
</dbReference>
<reference evidence="1 2" key="1">
    <citation type="submission" date="2020-08" db="EMBL/GenBank/DDBJ databases">
        <title>Bridging the membrane lipid divide: bacteria of the FCB group superphylum have the potential to synthesize archaeal ether lipids.</title>
        <authorList>
            <person name="Villanueva L."/>
            <person name="Von Meijenfeldt F.A.B."/>
            <person name="Westbye A.B."/>
            <person name="Yadav S."/>
            <person name="Hopmans E.C."/>
            <person name="Dutilh B.E."/>
            <person name="Sinninghe Damste J.S."/>
        </authorList>
    </citation>
    <scope>NUCLEOTIDE SEQUENCE [LARGE SCALE GENOMIC DNA]</scope>
    <source>
        <strain evidence="1">NIOZ-UU36</strain>
    </source>
</reference>
<sequence>MMTISPTFIGFSESAEDWDRLPYDWFDIWHGVRNEHGSRFAPMLKMTEYILKHTWGTGRFNGQVQLSANEIRLGRRRNKFERFDNGTSISENSVQNAGKALVELGLLEIEQDQVDLARRLRTYRPRIHEKNEGNTGKPFSGFPPPAQNYFKVPKVWTDITTNITRASTILTVEYLFRHTWGFNNKERVWLSADEIAKGRLYDNGRRRYDAGTGFDVSSIHRALKEALALGLVVWTERYEAGITTRLFNLRFSRDTTQACGTIE</sequence>
<accession>A0A8J6THH0</accession>
<proteinExistence type="predicted"/>
<dbReference type="Proteomes" id="UP000614469">
    <property type="component" value="Unassembled WGS sequence"/>
</dbReference>
<evidence type="ECO:0000313" key="2">
    <source>
        <dbReference type="Proteomes" id="UP000614469"/>
    </source>
</evidence>
<gene>
    <name evidence="1" type="ORF">H8E29_02340</name>
</gene>
<protein>
    <recommendedName>
        <fullName evidence="3">Bacteriophage lambda Replication protein O N-terminal domain-containing protein</fullName>
    </recommendedName>
</protein>
<dbReference type="AlphaFoldDB" id="A0A8J6THH0"/>